<protein>
    <submittedName>
        <fullName evidence="2">Cytochrome b5 heme-binding domain-containing protein</fullName>
    </submittedName>
</protein>
<reference evidence="2" key="1">
    <citation type="submission" date="2022-11" db="UniProtKB">
        <authorList>
            <consortium name="WormBaseParasite"/>
        </authorList>
    </citation>
    <scope>IDENTIFICATION</scope>
</reference>
<evidence type="ECO:0000313" key="1">
    <source>
        <dbReference type="Proteomes" id="UP000887579"/>
    </source>
</evidence>
<proteinExistence type="predicted"/>
<accession>A0AC34GBR7</accession>
<evidence type="ECO:0000313" key="2">
    <source>
        <dbReference type="WBParaSite" id="ES5_v2.g27068.t1"/>
    </source>
</evidence>
<dbReference type="Proteomes" id="UP000887579">
    <property type="component" value="Unplaced"/>
</dbReference>
<organism evidence="1 2">
    <name type="scientific">Panagrolaimus sp. ES5</name>
    <dbReference type="NCBI Taxonomy" id="591445"/>
    <lineage>
        <taxon>Eukaryota</taxon>
        <taxon>Metazoa</taxon>
        <taxon>Ecdysozoa</taxon>
        <taxon>Nematoda</taxon>
        <taxon>Chromadorea</taxon>
        <taxon>Rhabditida</taxon>
        <taxon>Tylenchina</taxon>
        <taxon>Panagrolaimomorpha</taxon>
        <taxon>Panagrolaimoidea</taxon>
        <taxon>Panagrolaimidae</taxon>
        <taxon>Panagrolaimus</taxon>
    </lineage>
</organism>
<sequence>MGESGCPKKDDDEKFYTKDEILKHSSKDSLWIIFDGRVIDLTEYLDLHPGGSALMRYAGKDATCAIRALESHAFSHHFIEKKIDECCIGRIKD</sequence>
<name>A0AC34GBR7_9BILA</name>
<dbReference type="WBParaSite" id="ES5_v2.g27068.t1">
    <property type="protein sequence ID" value="ES5_v2.g27068.t1"/>
    <property type="gene ID" value="ES5_v2.g27068"/>
</dbReference>